<dbReference type="PANTHER" id="PTHR12631">
    <property type="entry name" value="ALPHA-L-IDURONIDASE"/>
    <property type="match status" value="1"/>
</dbReference>
<sequence>MLTVVMMIPMASMLMVAGDLLSEKRVRVSMPYVLTAAIEESGSTVGIADSHIWELTTPTGAPDFAAMDEHLDAMQQLGVNTVRVIIPWRGNEPFGPPGTMPSPIEQSYWARSDYIINRAAERGMAVLGVLNHAPEWGGNFPEPWATIGLEEAPDPDLYAQYAARVVQRYGDKVGAYEIWNEPNSVTGWAPNVDAALYTEVLKAAYTAIKNVNGEDPNDPLVVAGVLGAVVTSPFTLDPRTFVATMYQNGAQGFFDALSFHPYHYSLPFSEGEVTNSEPWKANSPLEQVLAIRQMMIDNGDADLRIWATEYGLPTFGVNGVTEEQQQRYIQDFLTAWAELEDEDGTKFTGPAFLYTLRDAYISGELTEATSLGLFKYDLLTGEWVAKEAAKWLKDFLADPTNPTDPPPTNGGPGNLGEAIAQALQAFINQIQATVALLQQQVEGLINSVNAALTAVVQAIAAIFNPGSAVAPAVAPEVQSAVAEGARSAASALATENVTEDVTEDVTGDVVAARPISDETVEPEGTVEESLEAEEPTESVTVEPTETPESEPEGEEETGAVEGSAAEGESTDEAKEEEESQEEQSGGATDPAVVSDDDADLAEETVTKSRTPDVRVGIVARPAKAGGTDTTDDSTDDSDDTDAPSAENDGDDDSAGASGAESGEG</sequence>
<feature type="compositionally biased region" description="Acidic residues" evidence="3">
    <location>
        <begin position="629"/>
        <end position="653"/>
    </location>
</feature>
<dbReference type="Gene3D" id="3.20.20.80">
    <property type="entry name" value="Glycosidases"/>
    <property type="match status" value="1"/>
</dbReference>
<reference evidence="6" key="1">
    <citation type="submission" date="2016-09" db="EMBL/GenBank/DDBJ databases">
        <authorList>
            <person name="Greninger A.L."/>
            <person name="Jerome K.R."/>
            <person name="Mcnair B."/>
            <person name="Wallis C."/>
            <person name="Fang F."/>
        </authorList>
    </citation>
    <scope>NUCLEOTIDE SEQUENCE [LARGE SCALE GENOMIC DNA]</scope>
    <source>
        <strain evidence="6">M6</strain>
    </source>
</reference>
<keyword evidence="1" id="KW-0378">Hydrolase</keyword>
<evidence type="ECO:0000259" key="4">
    <source>
        <dbReference type="Pfam" id="PF00150"/>
    </source>
</evidence>
<dbReference type="PANTHER" id="PTHR12631:SF10">
    <property type="entry name" value="BETA-XYLOSIDASE-LIKE PROTEIN-RELATED"/>
    <property type="match status" value="1"/>
</dbReference>
<dbReference type="Proteomes" id="UP000094053">
    <property type="component" value="Unassembled WGS sequence"/>
</dbReference>
<feature type="region of interest" description="Disordered" evidence="3">
    <location>
        <begin position="491"/>
        <end position="664"/>
    </location>
</feature>
<feature type="domain" description="Glycoside hydrolase family 5" evidence="4">
    <location>
        <begin position="64"/>
        <end position="328"/>
    </location>
</feature>
<name>A0A1E3RGR4_MYCFV</name>
<keyword evidence="6" id="KW-1185">Reference proteome</keyword>
<evidence type="ECO:0000313" key="6">
    <source>
        <dbReference type="Proteomes" id="UP000094053"/>
    </source>
</evidence>
<dbReference type="GO" id="GO:0004553">
    <property type="term" value="F:hydrolase activity, hydrolyzing O-glycosyl compounds"/>
    <property type="evidence" value="ECO:0007669"/>
    <property type="project" value="InterPro"/>
</dbReference>
<comment type="caution">
    <text evidence="5">The sequence shown here is derived from an EMBL/GenBank/DDBJ whole genome shotgun (WGS) entry which is preliminary data.</text>
</comment>
<dbReference type="GO" id="GO:0000272">
    <property type="term" value="P:polysaccharide catabolic process"/>
    <property type="evidence" value="ECO:0007669"/>
    <property type="project" value="InterPro"/>
</dbReference>
<dbReference type="SUPFAM" id="SSF51445">
    <property type="entry name" value="(Trans)glycosidases"/>
    <property type="match status" value="1"/>
</dbReference>
<dbReference type="EMBL" id="MIHA01000011">
    <property type="protein sequence ID" value="ODQ89075.1"/>
    <property type="molecule type" value="Genomic_DNA"/>
</dbReference>
<feature type="compositionally biased region" description="Acidic residues" evidence="3">
    <location>
        <begin position="518"/>
        <end position="536"/>
    </location>
</feature>
<evidence type="ECO:0000256" key="3">
    <source>
        <dbReference type="SAM" id="MobiDB-lite"/>
    </source>
</evidence>
<dbReference type="InterPro" id="IPR051923">
    <property type="entry name" value="Glycosyl_Hydrolase_39"/>
</dbReference>
<gene>
    <name evidence="5" type="ORF">BHQ18_15845</name>
</gene>
<feature type="compositionally biased region" description="Acidic residues" evidence="3">
    <location>
        <begin position="568"/>
        <end position="581"/>
    </location>
</feature>
<dbReference type="AlphaFoldDB" id="A0A1E3RGR4"/>
<dbReference type="STRING" id="1776.BHQ18_15845"/>
<dbReference type="InterPro" id="IPR001547">
    <property type="entry name" value="Glyco_hydro_5"/>
</dbReference>
<evidence type="ECO:0000256" key="2">
    <source>
        <dbReference type="ARBA" id="ARBA00023295"/>
    </source>
</evidence>
<evidence type="ECO:0000313" key="5">
    <source>
        <dbReference type="EMBL" id="ODQ89075.1"/>
    </source>
</evidence>
<proteinExistence type="predicted"/>
<feature type="compositionally biased region" description="Acidic residues" evidence="3">
    <location>
        <begin position="497"/>
        <end position="506"/>
    </location>
</feature>
<organism evidence="5 6">
    <name type="scientific">Mycolicibacterium flavescens</name>
    <name type="common">Mycobacterium flavescens</name>
    <dbReference type="NCBI Taxonomy" id="1776"/>
    <lineage>
        <taxon>Bacteria</taxon>
        <taxon>Bacillati</taxon>
        <taxon>Actinomycetota</taxon>
        <taxon>Actinomycetes</taxon>
        <taxon>Mycobacteriales</taxon>
        <taxon>Mycobacteriaceae</taxon>
        <taxon>Mycolicibacterium</taxon>
    </lineage>
</organism>
<keyword evidence="2" id="KW-0326">Glycosidase</keyword>
<feature type="compositionally biased region" description="Acidic residues" evidence="3">
    <location>
        <begin position="545"/>
        <end position="558"/>
    </location>
</feature>
<dbReference type="Pfam" id="PF00150">
    <property type="entry name" value="Cellulase"/>
    <property type="match status" value="1"/>
</dbReference>
<accession>A0A1E3RGR4</accession>
<evidence type="ECO:0000256" key="1">
    <source>
        <dbReference type="ARBA" id="ARBA00022801"/>
    </source>
</evidence>
<protein>
    <recommendedName>
        <fullName evidence="4">Glycoside hydrolase family 5 domain-containing protein</fullName>
    </recommendedName>
</protein>
<feature type="compositionally biased region" description="Low complexity" evidence="3">
    <location>
        <begin position="654"/>
        <end position="664"/>
    </location>
</feature>
<dbReference type="InterPro" id="IPR017853">
    <property type="entry name" value="GH"/>
</dbReference>